<proteinExistence type="predicted"/>
<comment type="caution">
    <text evidence="2">The sequence shown here is derived from an EMBL/GenBank/DDBJ whole genome shotgun (WGS) entry which is preliminary data.</text>
</comment>
<name>X1QNE8_9ZZZZ</name>
<gene>
    <name evidence="2" type="ORF">S06H3_63387</name>
</gene>
<evidence type="ECO:0000313" key="2">
    <source>
        <dbReference type="EMBL" id="GAI56316.1"/>
    </source>
</evidence>
<sequence length="131" mass="14878">DEVLQIEGEHYDSFTGVEFVEIRISSGPYYWTGSSWTATNVWASNKATLYVSSWTYTTVPPWTDGADYIVNCRAMDKANNLEPEISTITCFLYIYIINCFTLYYIPLVILKCGCGVTYGIIPILRFPCILP</sequence>
<evidence type="ECO:0000256" key="1">
    <source>
        <dbReference type="SAM" id="Phobius"/>
    </source>
</evidence>
<protein>
    <submittedName>
        <fullName evidence="2">Uncharacterized protein</fullName>
    </submittedName>
</protein>
<feature type="transmembrane region" description="Helical" evidence="1">
    <location>
        <begin position="85"/>
        <end position="105"/>
    </location>
</feature>
<dbReference type="AlphaFoldDB" id="X1QNE8"/>
<accession>X1QNE8</accession>
<feature type="non-terminal residue" evidence="2">
    <location>
        <position position="1"/>
    </location>
</feature>
<keyword evidence="1" id="KW-0812">Transmembrane</keyword>
<dbReference type="EMBL" id="BARV01042036">
    <property type="protein sequence ID" value="GAI56316.1"/>
    <property type="molecule type" value="Genomic_DNA"/>
</dbReference>
<reference evidence="2" key="1">
    <citation type="journal article" date="2014" name="Front. Microbiol.">
        <title>High frequency of phylogenetically diverse reductive dehalogenase-homologous genes in deep subseafloor sedimentary metagenomes.</title>
        <authorList>
            <person name="Kawai M."/>
            <person name="Futagami T."/>
            <person name="Toyoda A."/>
            <person name="Takaki Y."/>
            <person name="Nishi S."/>
            <person name="Hori S."/>
            <person name="Arai W."/>
            <person name="Tsubouchi T."/>
            <person name="Morono Y."/>
            <person name="Uchiyama I."/>
            <person name="Ito T."/>
            <person name="Fujiyama A."/>
            <person name="Inagaki F."/>
            <person name="Takami H."/>
        </authorList>
    </citation>
    <scope>NUCLEOTIDE SEQUENCE</scope>
    <source>
        <strain evidence="2">Expedition CK06-06</strain>
    </source>
</reference>
<keyword evidence="1" id="KW-0472">Membrane</keyword>
<keyword evidence="1" id="KW-1133">Transmembrane helix</keyword>
<organism evidence="2">
    <name type="scientific">marine sediment metagenome</name>
    <dbReference type="NCBI Taxonomy" id="412755"/>
    <lineage>
        <taxon>unclassified sequences</taxon>
        <taxon>metagenomes</taxon>
        <taxon>ecological metagenomes</taxon>
    </lineage>
</organism>